<dbReference type="AlphaFoldDB" id="A0A493TV94"/>
<evidence type="ECO:0000313" key="2">
    <source>
        <dbReference type="Proteomes" id="UP000016666"/>
    </source>
</evidence>
<keyword evidence="2" id="KW-1185">Reference proteome</keyword>
<protein>
    <submittedName>
        <fullName evidence="1">Uncharacterized protein</fullName>
    </submittedName>
</protein>
<organism evidence="1 2">
    <name type="scientific">Anas platyrhynchos platyrhynchos</name>
    <name type="common">Northern mallard</name>
    <dbReference type="NCBI Taxonomy" id="8840"/>
    <lineage>
        <taxon>Eukaryota</taxon>
        <taxon>Metazoa</taxon>
        <taxon>Chordata</taxon>
        <taxon>Craniata</taxon>
        <taxon>Vertebrata</taxon>
        <taxon>Euteleostomi</taxon>
        <taxon>Archelosauria</taxon>
        <taxon>Archosauria</taxon>
        <taxon>Dinosauria</taxon>
        <taxon>Saurischia</taxon>
        <taxon>Theropoda</taxon>
        <taxon>Coelurosauria</taxon>
        <taxon>Aves</taxon>
        <taxon>Neognathae</taxon>
        <taxon>Galloanserae</taxon>
        <taxon>Anseriformes</taxon>
        <taxon>Anatidae</taxon>
        <taxon>Anatinae</taxon>
        <taxon>Anas</taxon>
    </lineage>
</organism>
<dbReference type="Ensembl" id="ENSAPLT00000029895.1">
    <property type="protein sequence ID" value="ENSAPLP00000029791.1"/>
    <property type="gene ID" value="ENSAPLG00000022463.1"/>
</dbReference>
<reference evidence="1" key="2">
    <citation type="submission" date="2025-08" db="UniProtKB">
        <authorList>
            <consortium name="Ensembl"/>
        </authorList>
    </citation>
    <scope>IDENTIFICATION</scope>
</reference>
<accession>A0A493TV94</accession>
<name>A0A493TV94_ANAPP</name>
<evidence type="ECO:0000313" key="1">
    <source>
        <dbReference type="Ensembl" id="ENSAPLP00000029791.1"/>
    </source>
</evidence>
<reference evidence="1 2" key="1">
    <citation type="submission" date="2017-10" db="EMBL/GenBank/DDBJ databases">
        <title>A new Pekin duck reference genome.</title>
        <authorList>
            <person name="Hou Z.-C."/>
            <person name="Zhou Z.-K."/>
            <person name="Zhu F."/>
            <person name="Hou S.-S."/>
        </authorList>
    </citation>
    <scope>NUCLEOTIDE SEQUENCE [LARGE SCALE GENOMIC DNA]</scope>
</reference>
<reference evidence="1" key="3">
    <citation type="submission" date="2025-09" db="UniProtKB">
        <authorList>
            <consortium name="Ensembl"/>
        </authorList>
    </citation>
    <scope>IDENTIFICATION</scope>
</reference>
<sequence>MLGFNDGLQPCCPAREIPNGHGSWLACTHVSPSTDLQWGFIHLELITGKEFLACTCGLSAALSNGCISVSLLIAKALPHLQGLGWKMHVARSSQGKRRREGHCAPETARQRALSSTSSVRICKCTRVSGFVMNALYEAHMCTEGFPNVGHASWGR</sequence>
<dbReference type="Proteomes" id="UP000016666">
    <property type="component" value="Chromosome 6"/>
</dbReference>
<proteinExistence type="predicted"/>